<feature type="region of interest" description="Disordered" evidence="1">
    <location>
        <begin position="160"/>
        <end position="252"/>
    </location>
</feature>
<accession>A0A6C0KBB3</accession>
<evidence type="ECO:0000313" key="2">
    <source>
        <dbReference type="EMBL" id="QHU15305.1"/>
    </source>
</evidence>
<evidence type="ECO:0000256" key="1">
    <source>
        <dbReference type="SAM" id="MobiDB-lite"/>
    </source>
</evidence>
<name>A0A6C0KBB3_9ZZZZ</name>
<proteinExistence type="predicted"/>
<dbReference type="EMBL" id="MN740855">
    <property type="protein sequence ID" value="QHU15305.1"/>
    <property type="molecule type" value="Genomic_DNA"/>
</dbReference>
<reference evidence="2" key="1">
    <citation type="journal article" date="2020" name="Nature">
        <title>Giant virus diversity and host interactions through global metagenomics.</title>
        <authorList>
            <person name="Schulz F."/>
            <person name="Roux S."/>
            <person name="Paez-Espino D."/>
            <person name="Jungbluth S."/>
            <person name="Walsh D.A."/>
            <person name="Denef V.J."/>
            <person name="McMahon K.D."/>
            <person name="Konstantinidis K.T."/>
            <person name="Eloe-Fadrosh E.A."/>
            <person name="Kyrpides N.C."/>
            <person name="Woyke T."/>
        </authorList>
    </citation>
    <scope>NUCLEOTIDE SEQUENCE</scope>
    <source>
        <strain evidence="2">GVMAG-S-1103017-68</strain>
    </source>
</reference>
<protein>
    <submittedName>
        <fullName evidence="2">Uncharacterized protein</fullName>
    </submittedName>
</protein>
<sequence>MTDRVNLYSGFLEDERCVTLCTWAEDQVVQTLTQAREYSTKHRCEFRRAAEIAFKSYLSWGVREEESLTKAILDDNPLLEKFLRYTVLKYARCMVHDDTDETFRVRVVLPTVGEFLREVHILVARRPEVYLDSFVTDAVQRKLCVHDCVRRSMMRYVESKKDEPTAAAAAAPTEYIDPMAGPDPSIGPDDSVSQIAFGTGRPGAEPPTERDSSQFRDNVAAKLREMTTATAREPAREPARGLAGSVSQTTED</sequence>
<organism evidence="2">
    <name type="scientific">viral metagenome</name>
    <dbReference type="NCBI Taxonomy" id="1070528"/>
    <lineage>
        <taxon>unclassified sequences</taxon>
        <taxon>metagenomes</taxon>
        <taxon>organismal metagenomes</taxon>
    </lineage>
</organism>
<dbReference type="AlphaFoldDB" id="A0A6C0KBB3"/>